<keyword evidence="2" id="KW-1185">Reference proteome</keyword>
<comment type="caution">
    <text evidence="1">The sequence shown here is derived from an EMBL/GenBank/DDBJ whole genome shotgun (WGS) entry which is preliminary data.</text>
</comment>
<proteinExistence type="predicted"/>
<dbReference type="OrthoDB" id="1371367at2"/>
<sequence>MKTIRITAAISSVFAPKSLLVVIDNKDDNGFDKEYRSRKSFDQEFEAGTGRYVIKIFGMNQIEGSTTITVSGDFEEAQTQSSDEVDYVMYFVGTVN</sequence>
<gene>
    <name evidence="1" type="ORF">EQG61_13115</name>
</gene>
<dbReference type="EMBL" id="SBKN01000010">
    <property type="protein sequence ID" value="RXR20184.1"/>
    <property type="molecule type" value="Genomic_DNA"/>
</dbReference>
<organism evidence="1 2">
    <name type="scientific">Flavobacterium stagni</name>
    <dbReference type="NCBI Taxonomy" id="2506421"/>
    <lineage>
        <taxon>Bacteria</taxon>
        <taxon>Pseudomonadati</taxon>
        <taxon>Bacteroidota</taxon>
        <taxon>Flavobacteriia</taxon>
        <taxon>Flavobacteriales</taxon>
        <taxon>Flavobacteriaceae</taxon>
        <taxon>Flavobacterium</taxon>
    </lineage>
</organism>
<accession>A0A4Q1K4V7</accession>
<dbReference type="Proteomes" id="UP000289857">
    <property type="component" value="Unassembled WGS sequence"/>
</dbReference>
<evidence type="ECO:0000313" key="2">
    <source>
        <dbReference type="Proteomes" id="UP000289857"/>
    </source>
</evidence>
<reference evidence="2" key="1">
    <citation type="submission" date="2019-01" db="EMBL/GenBank/DDBJ databases">
        <title>Cytophagaceae bacterium strain CAR-16.</title>
        <authorList>
            <person name="Chen W.-M."/>
        </authorList>
    </citation>
    <scope>NUCLEOTIDE SEQUENCE [LARGE SCALE GENOMIC DNA]</scope>
    <source>
        <strain evidence="2">WWJ-16</strain>
    </source>
</reference>
<name>A0A4Q1K4V7_9FLAO</name>
<evidence type="ECO:0000313" key="1">
    <source>
        <dbReference type="EMBL" id="RXR20184.1"/>
    </source>
</evidence>
<protein>
    <submittedName>
        <fullName evidence="1">Uncharacterized protein</fullName>
    </submittedName>
</protein>
<dbReference type="RefSeq" id="WP_129462405.1">
    <property type="nucleotide sequence ID" value="NZ_SBKN01000010.1"/>
</dbReference>
<dbReference type="AlphaFoldDB" id="A0A4Q1K4V7"/>